<keyword evidence="3" id="KW-1185">Reference proteome</keyword>
<reference evidence="1" key="1">
    <citation type="journal article" date="2014" name="Int. J. Syst. Evol. Microbiol.">
        <title>Complete genome sequence of Corynebacterium casei LMG S-19264T (=DSM 44701T), isolated from a smear-ripened cheese.</title>
        <authorList>
            <consortium name="US DOE Joint Genome Institute (JGI-PGF)"/>
            <person name="Walter F."/>
            <person name="Albersmeier A."/>
            <person name="Kalinowski J."/>
            <person name="Ruckert C."/>
        </authorList>
    </citation>
    <scope>NUCLEOTIDE SEQUENCE</scope>
    <source>
        <strain evidence="1">JCM 16108</strain>
    </source>
</reference>
<sequence>MPTNIDRLVDAARERLGDHLQAVVHGDIEHREYTLAYAQSGFTERHEAENVTQVVEEHTLERIEIPYQESLHPTLGDLEVTIRVYEDGVNVHGWGWDGESSIVVVYLDDDVADVPWVVEQIRGLGGTDG</sequence>
<organism evidence="1 3">
    <name type="scientific">Halarchaeum rubridurum</name>
    <dbReference type="NCBI Taxonomy" id="489911"/>
    <lineage>
        <taxon>Archaea</taxon>
        <taxon>Methanobacteriati</taxon>
        <taxon>Methanobacteriota</taxon>
        <taxon>Stenosarchaea group</taxon>
        <taxon>Halobacteria</taxon>
        <taxon>Halobacteriales</taxon>
        <taxon>Halobacteriaceae</taxon>
    </lineage>
</organism>
<proteinExistence type="predicted"/>
<dbReference type="Pfam" id="PF24366">
    <property type="entry name" value="DUF7522"/>
    <property type="match status" value="1"/>
</dbReference>
<comment type="caution">
    <text evidence="1">The sequence shown here is derived from an EMBL/GenBank/DDBJ whole genome shotgun (WGS) entry which is preliminary data.</text>
</comment>
<reference evidence="2" key="3">
    <citation type="submission" date="2021-03" db="EMBL/GenBank/DDBJ databases">
        <title>Genomic Encyclopedia of Type Strains, Phase IV (KMG-IV): sequencing the most valuable type-strain genomes for metagenomic binning, comparative biology and taxonomic classification.</title>
        <authorList>
            <person name="Goeker M."/>
        </authorList>
    </citation>
    <scope>NUCLEOTIDE SEQUENCE</scope>
    <source>
        <strain evidence="2">DSM 22443</strain>
    </source>
</reference>
<evidence type="ECO:0000313" key="3">
    <source>
        <dbReference type="Proteomes" id="UP000614609"/>
    </source>
</evidence>
<dbReference type="AlphaFoldDB" id="A0A830FMJ4"/>
<dbReference type="OrthoDB" id="264301at2157"/>
<name>A0A830FMJ4_9EURY</name>
<dbReference type="EMBL" id="JAGGKO010000002">
    <property type="protein sequence ID" value="MBP1954527.1"/>
    <property type="molecule type" value="Genomic_DNA"/>
</dbReference>
<reference evidence="1" key="2">
    <citation type="submission" date="2020-09" db="EMBL/GenBank/DDBJ databases">
        <authorList>
            <person name="Sun Q."/>
            <person name="Ohkuma M."/>
        </authorList>
    </citation>
    <scope>NUCLEOTIDE SEQUENCE</scope>
    <source>
        <strain evidence="1">JCM 16108</strain>
    </source>
</reference>
<gene>
    <name evidence="1" type="ORF">GCM10009017_09830</name>
    <name evidence="2" type="ORF">J2752_001439</name>
</gene>
<evidence type="ECO:0000313" key="2">
    <source>
        <dbReference type="EMBL" id="MBP1954527.1"/>
    </source>
</evidence>
<dbReference type="RefSeq" id="WP_188870459.1">
    <property type="nucleotide sequence ID" value="NZ_BMOO01000002.1"/>
</dbReference>
<dbReference type="Proteomes" id="UP000614609">
    <property type="component" value="Unassembled WGS sequence"/>
</dbReference>
<protein>
    <submittedName>
        <fullName evidence="1">Uncharacterized protein</fullName>
    </submittedName>
</protein>
<accession>A0A830FMJ4</accession>
<dbReference type="EMBL" id="BMOO01000002">
    <property type="protein sequence ID" value="GGM61837.1"/>
    <property type="molecule type" value="Genomic_DNA"/>
</dbReference>
<dbReference type="Proteomes" id="UP000765891">
    <property type="component" value="Unassembled WGS sequence"/>
</dbReference>
<dbReference type="InterPro" id="IPR055944">
    <property type="entry name" value="DUF7522"/>
</dbReference>
<evidence type="ECO:0000313" key="1">
    <source>
        <dbReference type="EMBL" id="GGM61837.1"/>
    </source>
</evidence>